<dbReference type="AlphaFoldDB" id="A0A401XMM6"/>
<reference evidence="2 3" key="1">
    <citation type="submission" date="2018-11" db="EMBL/GenBank/DDBJ databases">
        <title>Schleiferia aggregans sp. nov., a moderately thermophilic heterotrophic bacterium isolated from microbial mats at a terrestrial hot spring.</title>
        <authorList>
            <person name="Iino T."/>
            <person name="Ohkuma M."/>
            <person name="Haruta S."/>
        </authorList>
    </citation>
    <scope>NUCLEOTIDE SEQUENCE [LARGE SCALE GENOMIC DNA]</scope>
    <source>
        <strain evidence="2 3">LA</strain>
    </source>
</reference>
<feature type="transmembrane region" description="Helical" evidence="1">
    <location>
        <begin position="169"/>
        <end position="186"/>
    </location>
</feature>
<feature type="transmembrane region" description="Helical" evidence="1">
    <location>
        <begin position="372"/>
        <end position="389"/>
    </location>
</feature>
<dbReference type="PANTHER" id="PTHR38454:SF1">
    <property type="entry name" value="INTEGRAL MEMBRANE PROTEIN"/>
    <property type="match status" value="1"/>
</dbReference>
<feature type="transmembrane region" description="Helical" evidence="1">
    <location>
        <begin position="786"/>
        <end position="806"/>
    </location>
</feature>
<dbReference type="InterPro" id="IPR018580">
    <property type="entry name" value="Uncharacterised_YfhO"/>
</dbReference>
<organism evidence="2 3">
    <name type="scientific">Thermaurantimonas aggregans</name>
    <dbReference type="NCBI Taxonomy" id="2173829"/>
    <lineage>
        <taxon>Bacteria</taxon>
        <taxon>Pseudomonadati</taxon>
        <taxon>Bacteroidota</taxon>
        <taxon>Flavobacteriia</taxon>
        <taxon>Flavobacteriales</taxon>
        <taxon>Schleiferiaceae</taxon>
        <taxon>Thermaurantimonas</taxon>
    </lineage>
</organism>
<evidence type="ECO:0000256" key="1">
    <source>
        <dbReference type="SAM" id="Phobius"/>
    </source>
</evidence>
<keyword evidence="1" id="KW-0812">Transmembrane</keyword>
<feature type="transmembrane region" description="Helical" evidence="1">
    <location>
        <begin position="192"/>
        <end position="211"/>
    </location>
</feature>
<feature type="transmembrane region" description="Helical" evidence="1">
    <location>
        <begin position="218"/>
        <end position="241"/>
    </location>
</feature>
<keyword evidence="3" id="KW-1185">Reference proteome</keyword>
<evidence type="ECO:0000313" key="2">
    <source>
        <dbReference type="EMBL" id="GCD78270.1"/>
    </source>
</evidence>
<dbReference type="Proteomes" id="UP000286715">
    <property type="component" value="Unassembled WGS sequence"/>
</dbReference>
<feature type="transmembrane region" description="Helical" evidence="1">
    <location>
        <begin position="121"/>
        <end position="141"/>
    </location>
</feature>
<evidence type="ECO:0000313" key="3">
    <source>
        <dbReference type="Proteomes" id="UP000286715"/>
    </source>
</evidence>
<feature type="transmembrane region" description="Helical" evidence="1">
    <location>
        <begin position="501"/>
        <end position="519"/>
    </location>
</feature>
<accession>A0A401XMM6</accession>
<feature type="transmembrane region" description="Helical" evidence="1">
    <location>
        <begin position="409"/>
        <end position="431"/>
    </location>
</feature>
<feature type="transmembrane region" description="Helical" evidence="1">
    <location>
        <begin position="349"/>
        <end position="367"/>
    </location>
</feature>
<feature type="transmembrane region" description="Helical" evidence="1">
    <location>
        <begin position="451"/>
        <end position="469"/>
    </location>
</feature>
<sequence>MKSLKNVVLPALVLVVLNVVYFAPALSGKLIPQDDILHGLGISKEIRDWREKTGEEALWTNALFSGMPGFQCGVIYWNNVYHYLQQVLARVFVINAEIYTIAWLMVGMYFLLVVLGVEYRLAAVGGLAFAFSAFFIISFGAGHVAKVRTAALIAPTLASIILAYQGKKWLGWALTAFFIGMAINSNHIQITYYQAFMILGLVVLYAVLMVRARKVKEWFIASAGLLVAAAIGILPNVSHLWTNYVYQKETMRGGISELSKNQEFKGGLDFDYAMMWSYSPVETFNLVIPNATGGGIAQNYEGTRTHDAYFLRFRQMYMEQGMNKKMAEEQANRTIASFFYWGEQSLVNGGYYIGAVVFFLFVLAFFVVERHWLVALGTLIVLSVAMAWGKHLEGFNRMLFDYLPLFKKFRVPSMAFTILFVAVPMLGFMALQRFFNIQNKKEAEKKLLKAVYIAGGLCLFFIVLGGALFDFTGNNDEMLRQNGLNVDQLVEDRIGLLRSSAGRTLLFVLLAAGALWAHLKGFVKAQVLPLILGALVLADQWSFTLQHLNWKDFVSQQEFEKPLRPSQANIQISQDPDPHFRVFNAQRGLTSDAFTSYHHHSIAGYHGAKLGRYQDLIDAHLSKGNEAVFNMLNTKYIISNDQPQFNPNACGNAWFVREIRWVKNADEEIEALNAPFDPKTTAVIDERYKGRVTRGDYSPEGAAIKLTSYTPNVLTYSVSIPSGSQFAVFSEIYYEGSGSDWKAYIDGKETPHIRVNYALRGMELPAGQYEVEFRFEPESYLKGEKYARFASIGFLILFGASLFLSYKNGEFDSKDQL</sequence>
<protein>
    <submittedName>
        <fullName evidence="2">Membrane protein</fullName>
    </submittedName>
</protein>
<keyword evidence="1" id="KW-0472">Membrane</keyword>
<dbReference type="RefSeq" id="WP_124398330.1">
    <property type="nucleotide sequence ID" value="NZ_BHZE01000019.1"/>
</dbReference>
<dbReference type="OrthoDB" id="9772884at2"/>
<name>A0A401XMM6_9FLAO</name>
<comment type="caution">
    <text evidence="2">The sequence shown here is derived from an EMBL/GenBank/DDBJ whole genome shotgun (WGS) entry which is preliminary data.</text>
</comment>
<keyword evidence="1" id="KW-1133">Transmembrane helix</keyword>
<gene>
    <name evidence="2" type="ORF">JCM31826_17520</name>
</gene>
<dbReference type="PANTHER" id="PTHR38454">
    <property type="entry name" value="INTEGRAL MEMBRANE PROTEIN-RELATED"/>
    <property type="match status" value="1"/>
</dbReference>
<dbReference type="EMBL" id="BHZE01000019">
    <property type="protein sequence ID" value="GCD78270.1"/>
    <property type="molecule type" value="Genomic_DNA"/>
</dbReference>
<proteinExistence type="predicted"/>
<feature type="transmembrane region" description="Helical" evidence="1">
    <location>
        <begin position="87"/>
        <end position="114"/>
    </location>
</feature>